<dbReference type="CDD" id="cd00130">
    <property type="entry name" value="PAS"/>
    <property type="match status" value="1"/>
</dbReference>
<proteinExistence type="predicted"/>
<dbReference type="Proteomes" id="UP000541558">
    <property type="component" value="Unassembled WGS sequence"/>
</dbReference>
<evidence type="ECO:0000313" key="4">
    <source>
        <dbReference type="Proteomes" id="UP000541558"/>
    </source>
</evidence>
<dbReference type="OrthoDB" id="411251at2759"/>
<feature type="region of interest" description="Disordered" evidence="1">
    <location>
        <begin position="160"/>
        <end position="490"/>
    </location>
</feature>
<dbReference type="SUPFAM" id="SSF55785">
    <property type="entry name" value="PYP-like sensor domain (PAS domain)"/>
    <property type="match status" value="1"/>
</dbReference>
<feature type="domain" description="PAS" evidence="2">
    <location>
        <begin position="20"/>
        <end position="75"/>
    </location>
</feature>
<dbReference type="PROSITE" id="PS50112">
    <property type="entry name" value="PAS"/>
    <property type="match status" value="1"/>
</dbReference>
<feature type="compositionally biased region" description="Low complexity" evidence="1">
    <location>
        <begin position="230"/>
        <end position="241"/>
    </location>
</feature>
<feature type="region of interest" description="Disordered" evidence="1">
    <location>
        <begin position="611"/>
        <end position="667"/>
    </location>
</feature>
<dbReference type="EMBL" id="JAACJK010000072">
    <property type="protein sequence ID" value="KAF5334317.1"/>
    <property type="molecule type" value="Genomic_DNA"/>
</dbReference>
<feature type="compositionally biased region" description="Low complexity" evidence="1">
    <location>
        <begin position="422"/>
        <end position="439"/>
    </location>
</feature>
<dbReference type="SMART" id="SM00091">
    <property type="entry name" value="PAS"/>
    <property type="match status" value="1"/>
</dbReference>
<gene>
    <name evidence="3" type="ORF">D9611_014136</name>
</gene>
<dbReference type="AlphaFoldDB" id="A0A8H5FF58"/>
<evidence type="ECO:0000256" key="1">
    <source>
        <dbReference type="SAM" id="MobiDB-lite"/>
    </source>
</evidence>
<name>A0A8H5FF58_9AGAR</name>
<dbReference type="InterPro" id="IPR013655">
    <property type="entry name" value="PAS_fold_3"/>
</dbReference>
<sequence>MSWSSSASSSSTPCVSFIGIVDFSQEARWLYMTDSVIDLLGFEPKELIGRPSLELVHPDEFPRVRQLHYDTIQMDKAAVLVYLRLRHKDPYKGYILCGILSSSYSTSFFRSNISRSPTVVHNVLVGSVSFASPGAKALHNASTAQEITVISQGAANFEFRRWHDPSPMPPSPTLAPAKLPPSPSTSASSSSESWSSPSPPMVHASVQPATSNSRNEVAPVPMGPQRPPSHHQQQQPQQQQQYNDEEFEPERSPSPITGRPRPRRLINRDYTSQNHSNGNVHTNGGYHNHSQNTPRQPPSAPFSPTTPSSVAHQRSSQSHSPQSAYGGGVSRHLSDSPPPMLLPRRLSESQSTATTSRASPPLGPGRSPSPSARASHSHSGSGSGSALGSASGSAPFDGAPLDSGARERSGARMYDVRRERSGSGSEEGAGRARAGSQSTAGGGGENGDRSLGGGGRQGGGGDPRGARRGGDADGGSRFAPRGHADHDGYARAAPVPAPVQVQVPPPPRARTHEREVITFEHLPNKSFRTAFILDRFSVNCTVLYCSNDLLVESTHAIGRNFFDFVSAKDEGIVRSWIECVKGWGVNERGQPSDGGFGFGRFTLLVGGRESCPRLPDPVTPSRHRQGSMSSRHGPGSRGARHHHHHRDNHREHYYSNGSRSITGGNGSGMAGGMSPAYYQQRLGEYGEQFPVDAIFSAHSDGLMVILRRTQ</sequence>
<comment type="caution">
    <text evidence="3">The sequence shown here is derived from an EMBL/GenBank/DDBJ whole genome shotgun (WGS) entry which is preliminary data.</text>
</comment>
<keyword evidence="4" id="KW-1185">Reference proteome</keyword>
<feature type="compositionally biased region" description="Basic and acidic residues" evidence="1">
    <location>
        <begin position="404"/>
        <end position="421"/>
    </location>
</feature>
<feature type="compositionally biased region" description="Pro residues" evidence="1">
    <location>
        <begin position="166"/>
        <end position="183"/>
    </location>
</feature>
<reference evidence="3 4" key="1">
    <citation type="journal article" date="2020" name="ISME J.">
        <title>Uncovering the hidden diversity of litter-decomposition mechanisms in mushroom-forming fungi.</title>
        <authorList>
            <person name="Floudas D."/>
            <person name="Bentzer J."/>
            <person name="Ahren D."/>
            <person name="Johansson T."/>
            <person name="Persson P."/>
            <person name="Tunlid A."/>
        </authorList>
    </citation>
    <scope>NUCLEOTIDE SEQUENCE [LARGE SCALE GENOMIC DNA]</scope>
    <source>
        <strain evidence="3 4">CBS 175.51</strain>
    </source>
</reference>
<feature type="compositionally biased region" description="Basic residues" evidence="1">
    <location>
        <begin position="638"/>
        <end position="647"/>
    </location>
</feature>
<feature type="compositionally biased region" description="Low complexity" evidence="1">
    <location>
        <begin position="302"/>
        <end position="323"/>
    </location>
</feature>
<dbReference type="Pfam" id="PF08447">
    <property type="entry name" value="PAS_3"/>
    <property type="match status" value="1"/>
</dbReference>
<dbReference type="InterPro" id="IPR035965">
    <property type="entry name" value="PAS-like_dom_sf"/>
</dbReference>
<evidence type="ECO:0000259" key="2">
    <source>
        <dbReference type="PROSITE" id="PS50112"/>
    </source>
</evidence>
<protein>
    <recommendedName>
        <fullName evidence="2">PAS domain-containing protein</fullName>
    </recommendedName>
</protein>
<feature type="compositionally biased region" description="Low complexity" evidence="1">
    <location>
        <begin position="184"/>
        <end position="196"/>
    </location>
</feature>
<feature type="compositionally biased region" description="Gly residues" evidence="1">
    <location>
        <begin position="440"/>
        <end position="463"/>
    </location>
</feature>
<accession>A0A8H5FF58</accession>
<evidence type="ECO:0000313" key="3">
    <source>
        <dbReference type="EMBL" id="KAF5334317.1"/>
    </source>
</evidence>
<organism evidence="3 4">
    <name type="scientific">Ephemerocybe angulata</name>
    <dbReference type="NCBI Taxonomy" id="980116"/>
    <lineage>
        <taxon>Eukaryota</taxon>
        <taxon>Fungi</taxon>
        <taxon>Dikarya</taxon>
        <taxon>Basidiomycota</taxon>
        <taxon>Agaricomycotina</taxon>
        <taxon>Agaricomycetes</taxon>
        <taxon>Agaricomycetidae</taxon>
        <taxon>Agaricales</taxon>
        <taxon>Agaricineae</taxon>
        <taxon>Psathyrellaceae</taxon>
        <taxon>Ephemerocybe</taxon>
    </lineage>
</organism>
<feature type="compositionally biased region" description="Low complexity" evidence="1">
    <location>
        <begin position="356"/>
        <end position="395"/>
    </location>
</feature>
<feature type="compositionally biased region" description="Polar residues" evidence="1">
    <location>
        <begin position="269"/>
        <end position="282"/>
    </location>
</feature>
<dbReference type="InterPro" id="IPR000014">
    <property type="entry name" value="PAS"/>
</dbReference>
<dbReference type="Gene3D" id="3.30.450.20">
    <property type="entry name" value="PAS domain"/>
    <property type="match status" value="1"/>
</dbReference>